<feature type="compositionally biased region" description="Low complexity" evidence="1">
    <location>
        <begin position="789"/>
        <end position="805"/>
    </location>
</feature>
<keyword evidence="3" id="KW-1185">Reference proteome</keyword>
<feature type="compositionally biased region" description="Low complexity" evidence="1">
    <location>
        <begin position="488"/>
        <end position="501"/>
    </location>
</feature>
<protein>
    <submittedName>
        <fullName evidence="2">Uncharacterized protein</fullName>
    </submittedName>
</protein>
<dbReference type="Proteomes" id="UP000246740">
    <property type="component" value="Unassembled WGS sequence"/>
</dbReference>
<feature type="region of interest" description="Disordered" evidence="1">
    <location>
        <begin position="617"/>
        <end position="642"/>
    </location>
</feature>
<dbReference type="OrthoDB" id="5572844at2759"/>
<proteinExistence type="predicted"/>
<feature type="region of interest" description="Disordered" evidence="1">
    <location>
        <begin position="658"/>
        <end position="734"/>
    </location>
</feature>
<dbReference type="PANTHER" id="PTHR28027:SF2">
    <property type="entry name" value="TRANSCRIPTIONAL REGULATOR MIT1"/>
    <property type="match status" value="1"/>
</dbReference>
<feature type="compositionally biased region" description="Basic residues" evidence="1">
    <location>
        <begin position="806"/>
        <end position="816"/>
    </location>
</feature>
<accession>A0A317XWT6</accession>
<reference evidence="2 3" key="1">
    <citation type="journal article" date="2018" name="Mol. Biol. Evol.">
        <title>Broad Genomic Sampling Reveals a Smut Pathogenic Ancestry of the Fungal Clade Ustilaginomycotina.</title>
        <authorList>
            <person name="Kijpornyongpan T."/>
            <person name="Mondo S.J."/>
            <person name="Barry K."/>
            <person name="Sandor L."/>
            <person name="Lee J."/>
            <person name="Lipzen A."/>
            <person name="Pangilinan J."/>
            <person name="LaButti K."/>
            <person name="Hainaut M."/>
            <person name="Henrissat B."/>
            <person name="Grigoriev I.V."/>
            <person name="Spatafora J.W."/>
            <person name="Aime M.C."/>
        </authorList>
    </citation>
    <scope>NUCLEOTIDE SEQUENCE [LARGE SCALE GENOMIC DNA]</scope>
    <source>
        <strain evidence="2 3">MCA 3645</strain>
    </source>
</reference>
<feature type="compositionally biased region" description="Polar residues" evidence="1">
    <location>
        <begin position="873"/>
        <end position="891"/>
    </location>
</feature>
<feature type="region of interest" description="Disordered" evidence="1">
    <location>
        <begin position="305"/>
        <end position="332"/>
    </location>
</feature>
<sequence length="927" mass="100026">MGSSQQATFDGFISSTFDALLIFEAVRRGNLPKITRRLRDDERKTIRSGTVFVFDEREANIKRWTDGLIWSPSRILGNFLVYREVEKKDPKPPSDQPAFVNSQPGFPLPGPPLDGGSGHHSQHMRSVPLTLSSSGMDANEGQLSLYHQPSSYSSLEMTSSASNPLYNDSEALYAGSSASHVQAAGMVVTAGSASPNASRREAEMDRNIVGSLTNSYPFVKDGLCKKTISIQVEGSTQHLISYYKVDDVHKGRLAIPHYLPELASLSISPIFLNKTNFRYPPVIEYGQDGIPRYIRDSTEAALRPAGHLSNGEESYSSGAESRHDSSSRGSSRAMVVYSPGSTVDSAGLSDAYYRFPHQIGGSGMIPVSASFPSTQNIGAYRGRRASDAQRRRANSRYEPYGQHVQAAANASNHFWSQAGYGQAQGLDFNGQPVHRNHQRPHPVSQRTWAGYTTSGHTASQDSTSFGLGAFGHAGPQASGGEMAQFEGQSNHSSTGMSQSGSNMGGGGMQQPFHMNTSDPALSFSSVPSQPTARPATASFGGLAGSGEGDHSRVEAFGQGVKQESTDPFHFSSRPRSSWDAAQMSQSASQVQPQPQQAPATSQGLPAMSLYSQASFGHHGYDRMGTSPPATSSSHESRQSILTGMPQSATARIDELADTAHPTSAVHSSLQHMDGAPSHSRPVSQAGERYLPDHSSTGLVGSDLRAASGTSSPYPRSPHAATGQTSFSTPNLGSRSITDLHLHQQPHQQAYVQGVYMQSHSQQPHHQQQQQQQQPQQQPQQPQQPPQPQQQPQQHFQHFQIASQHQHIPHLQHHGQQHPHSSISQPQPQQLHPASDPNSASHAGFLPSDSGLTGNASGMPLMKAEPEWRPASAQEITNYPTDSYAQFSSRPGTASGYYAQGDGERSGDPDAPDQRPGFERVMLTRPAT</sequence>
<feature type="compositionally biased region" description="Low complexity" evidence="1">
    <location>
        <begin position="817"/>
        <end position="832"/>
    </location>
</feature>
<evidence type="ECO:0000313" key="3">
    <source>
        <dbReference type="Proteomes" id="UP000246740"/>
    </source>
</evidence>
<dbReference type="InterPro" id="IPR018608">
    <property type="entry name" value="Gti1/Pac2"/>
</dbReference>
<evidence type="ECO:0000313" key="2">
    <source>
        <dbReference type="EMBL" id="PWZ01761.1"/>
    </source>
</evidence>
<name>A0A317XWT6_9BASI</name>
<dbReference type="Pfam" id="PF09729">
    <property type="entry name" value="Gti1_Pac2"/>
    <property type="match status" value="1"/>
</dbReference>
<dbReference type="GO" id="GO:0003677">
    <property type="term" value="F:DNA binding"/>
    <property type="evidence" value="ECO:0007669"/>
    <property type="project" value="TreeGrafter"/>
</dbReference>
<feature type="compositionally biased region" description="Basic and acidic residues" evidence="1">
    <location>
        <begin position="901"/>
        <end position="917"/>
    </location>
</feature>
<feature type="region of interest" description="Disordered" evidence="1">
    <location>
        <begin position="756"/>
        <end position="927"/>
    </location>
</feature>
<dbReference type="AlphaFoldDB" id="A0A317XWT6"/>
<dbReference type="PANTHER" id="PTHR28027">
    <property type="entry name" value="TRANSCRIPTIONAL REGULATOR MIT1"/>
    <property type="match status" value="1"/>
</dbReference>
<feature type="compositionally biased region" description="Low complexity" evidence="1">
    <location>
        <begin position="577"/>
        <end position="602"/>
    </location>
</feature>
<feature type="compositionally biased region" description="Polar residues" evidence="1">
    <location>
        <begin position="512"/>
        <end position="531"/>
    </location>
</feature>
<feature type="compositionally biased region" description="Polar residues" evidence="1">
    <location>
        <begin position="660"/>
        <end position="670"/>
    </location>
</feature>
<feature type="compositionally biased region" description="Low complexity" evidence="1">
    <location>
        <begin position="757"/>
        <end position="780"/>
    </location>
</feature>
<feature type="compositionally biased region" description="Polar residues" evidence="1">
    <location>
        <begin position="444"/>
        <end position="465"/>
    </location>
</feature>
<gene>
    <name evidence="2" type="ORF">BCV70DRAFT_79996</name>
</gene>
<feature type="region of interest" description="Disordered" evidence="1">
    <location>
        <begin position="87"/>
        <end position="125"/>
    </location>
</feature>
<feature type="compositionally biased region" description="Polar residues" evidence="1">
    <location>
        <begin position="721"/>
        <end position="734"/>
    </location>
</feature>
<organism evidence="2 3">
    <name type="scientific">Testicularia cyperi</name>
    <dbReference type="NCBI Taxonomy" id="1882483"/>
    <lineage>
        <taxon>Eukaryota</taxon>
        <taxon>Fungi</taxon>
        <taxon>Dikarya</taxon>
        <taxon>Basidiomycota</taxon>
        <taxon>Ustilaginomycotina</taxon>
        <taxon>Ustilaginomycetes</taxon>
        <taxon>Ustilaginales</taxon>
        <taxon>Anthracoideaceae</taxon>
        <taxon>Testicularia</taxon>
    </lineage>
</organism>
<feature type="compositionally biased region" description="Polar residues" evidence="1">
    <location>
        <begin position="627"/>
        <end position="642"/>
    </location>
</feature>
<feature type="region of interest" description="Disordered" evidence="1">
    <location>
        <begin position="428"/>
        <end position="602"/>
    </location>
</feature>
<dbReference type="EMBL" id="KZ819190">
    <property type="protein sequence ID" value="PWZ01761.1"/>
    <property type="molecule type" value="Genomic_DNA"/>
</dbReference>
<evidence type="ECO:0000256" key="1">
    <source>
        <dbReference type="SAM" id="MobiDB-lite"/>
    </source>
</evidence>
<dbReference type="InParanoid" id="A0A317XWT6"/>